<reference evidence="2 3" key="1">
    <citation type="submission" date="2022-11" db="EMBL/GenBank/DDBJ databases">
        <title>Comparative genomics analysis of Acidithiobacillus ferriphilus.</title>
        <authorList>
            <person name="Ma L."/>
        </authorList>
    </citation>
    <scope>NUCLEOTIDE SEQUENCE [LARGE SCALE GENOMIC DNA]</scope>
    <source>
        <strain evidence="2 3">DY15</strain>
    </source>
</reference>
<organism evidence="2 3">
    <name type="scientific">Acidithiobacillus ferriphilus</name>
    <dbReference type="NCBI Taxonomy" id="1689834"/>
    <lineage>
        <taxon>Bacteria</taxon>
        <taxon>Pseudomonadati</taxon>
        <taxon>Pseudomonadota</taxon>
        <taxon>Acidithiobacillia</taxon>
        <taxon>Acidithiobacillales</taxon>
        <taxon>Acidithiobacillaceae</taxon>
        <taxon>Acidithiobacillus</taxon>
    </lineage>
</organism>
<comment type="caution">
    <text evidence="2">The sequence shown here is derived from an EMBL/GenBank/DDBJ whole genome shotgun (WGS) entry which is preliminary data.</text>
</comment>
<dbReference type="EMBL" id="JAQGFR010000220">
    <property type="protein sequence ID" value="MEB8514642.1"/>
    <property type="molecule type" value="Genomic_DNA"/>
</dbReference>
<keyword evidence="1" id="KW-0732">Signal</keyword>
<gene>
    <name evidence="2" type="ORF">OW717_11415</name>
</gene>
<sequence length="406" mass="43401">MMNSFTMKKAPRTGSKRSLTILAVAVLSTLALVSDTVQAAPLPMPAMTGPLQSPSPFQFNAGPLGKLDITGVMSGMGLWQDNPVNTVSPDPVAFNGYTHADISNGQIFIQKTHGLIQFFLQAGAYNMPALGTPFLSTGATTAGYYGPLPQAYLKIAPAKNFSVLIGKLPTLIGAEYTFTFENVNIERGLLWNQENAVERGVQVNYSAGPLSASLQWSDGFYSNRFNWLSGSLSYTINSANTVSFVGMGNAGQTGYSTLATPVYQNNSDIYNLIYTYSSGPWMIQPYLQYTQVTANPAIGVGRGTATKGAALLASYSLTPHVTLAARAEYIASTGNTTDGAANLLAYGQGSKAWSITVTPTYQDHDFFARAEFSYVQASSYTQGDVFGPQGNNPTQARALIETGFLF</sequence>
<evidence type="ECO:0000313" key="3">
    <source>
        <dbReference type="Proteomes" id="UP001308776"/>
    </source>
</evidence>
<evidence type="ECO:0000313" key="2">
    <source>
        <dbReference type="EMBL" id="MEB8514642.1"/>
    </source>
</evidence>
<name>A0ABU6FSZ4_9PROT</name>
<protein>
    <submittedName>
        <fullName evidence="2">Porin</fullName>
    </submittedName>
</protein>
<dbReference type="SUPFAM" id="SSF56935">
    <property type="entry name" value="Porins"/>
    <property type="match status" value="1"/>
</dbReference>
<proteinExistence type="predicted"/>
<evidence type="ECO:0000256" key="1">
    <source>
        <dbReference type="SAM" id="SignalP"/>
    </source>
</evidence>
<accession>A0ABU6FSZ4</accession>
<feature type="signal peptide" evidence="1">
    <location>
        <begin position="1"/>
        <end position="39"/>
    </location>
</feature>
<keyword evidence="3" id="KW-1185">Reference proteome</keyword>
<feature type="chain" id="PRO_5047456068" evidence="1">
    <location>
        <begin position="40"/>
        <end position="406"/>
    </location>
</feature>
<dbReference type="InterPro" id="IPR011486">
    <property type="entry name" value="BBP2"/>
</dbReference>
<dbReference type="Proteomes" id="UP001308776">
    <property type="component" value="Unassembled WGS sequence"/>
</dbReference>
<dbReference type="Pfam" id="PF07642">
    <property type="entry name" value="BBP2"/>
    <property type="match status" value="1"/>
</dbReference>